<evidence type="ECO:0000313" key="3">
    <source>
        <dbReference type="RefSeq" id="XP_052745819.1"/>
    </source>
</evidence>
<gene>
    <name evidence="3" type="primary">LOC112047525</name>
</gene>
<dbReference type="RefSeq" id="XP_052745819.1">
    <property type="nucleotide sequence ID" value="XM_052889859.1"/>
</dbReference>
<keyword evidence="2" id="KW-1185">Reference proteome</keyword>
<protein>
    <submittedName>
        <fullName evidence="3">Uncharacterized protein LOC112047525 isoform X1</fullName>
    </submittedName>
</protein>
<feature type="compositionally biased region" description="Basic and acidic residues" evidence="1">
    <location>
        <begin position="1"/>
        <end position="10"/>
    </location>
</feature>
<evidence type="ECO:0000256" key="1">
    <source>
        <dbReference type="SAM" id="MobiDB-lite"/>
    </source>
</evidence>
<proteinExistence type="predicted"/>
<organism evidence="2 3">
    <name type="scientific">Bicyclus anynana</name>
    <name type="common">Squinting bush brown butterfly</name>
    <dbReference type="NCBI Taxonomy" id="110368"/>
    <lineage>
        <taxon>Eukaryota</taxon>
        <taxon>Metazoa</taxon>
        <taxon>Ecdysozoa</taxon>
        <taxon>Arthropoda</taxon>
        <taxon>Hexapoda</taxon>
        <taxon>Insecta</taxon>
        <taxon>Pterygota</taxon>
        <taxon>Neoptera</taxon>
        <taxon>Endopterygota</taxon>
        <taxon>Lepidoptera</taxon>
        <taxon>Glossata</taxon>
        <taxon>Ditrysia</taxon>
        <taxon>Papilionoidea</taxon>
        <taxon>Nymphalidae</taxon>
        <taxon>Satyrinae</taxon>
        <taxon>Satyrini</taxon>
        <taxon>Mycalesina</taxon>
        <taxon>Bicyclus</taxon>
    </lineage>
</organism>
<name>A0ABM3M2U6_BICAN</name>
<sequence length="324" mass="35905">MKWLTEERTESSNSSSPYLTRNSSMTSLDSNENGDVMDSKDSVSEKCLSTILRLDREHNMFGLSNIAIVGKDFPKKKHKKDNDDPVFPQTAIIEICIARRCCKHKSNTDLPASLKCNACQSCCGNPCCSLCSRKCGFLCEDRGLCSLPCSTPPSQCPRGTCICKISFKRKTTFDLSPNELTPRSSCILQKPMAARSCHHLPQCVPPSSCFPYLMPCYWPARAGAPCNNPSQCFHNPPCRPPRRRKSYIPPEETCPKTVKCESREEKCTNQACPGKKKKIIQCECDVPVCTGCFVHRPTVTSAKSDETVGEQQKIAKSDGTVGKQ</sequence>
<reference evidence="3" key="1">
    <citation type="submission" date="2025-08" db="UniProtKB">
        <authorList>
            <consortium name="RefSeq"/>
        </authorList>
    </citation>
    <scope>IDENTIFICATION</scope>
</reference>
<feature type="region of interest" description="Disordered" evidence="1">
    <location>
        <begin position="301"/>
        <end position="324"/>
    </location>
</feature>
<accession>A0ABM3M2U6</accession>
<feature type="compositionally biased region" description="Polar residues" evidence="1">
    <location>
        <begin position="17"/>
        <end position="33"/>
    </location>
</feature>
<dbReference type="GeneID" id="112047525"/>
<feature type="region of interest" description="Disordered" evidence="1">
    <location>
        <begin position="1"/>
        <end position="41"/>
    </location>
</feature>
<dbReference type="Proteomes" id="UP001652582">
    <property type="component" value="Chromosome 3"/>
</dbReference>
<evidence type="ECO:0000313" key="2">
    <source>
        <dbReference type="Proteomes" id="UP001652582"/>
    </source>
</evidence>